<dbReference type="AlphaFoldDB" id="A0A0E9PX35"/>
<accession>A0A0E9PX35</accession>
<dbReference type="EMBL" id="GBXM01099518">
    <property type="protein sequence ID" value="JAH09059.1"/>
    <property type="molecule type" value="Transcribed_RNA"/>
</dbReference>
<evidence type="ECO:0000313" key="1">
    <source>
        <dbReference type="EMBL" id="JAH09059.1"/>
    </source>
</evidence>
<protein>
    <submittedName>
        <fullName evidence="1">Uncharacterized protein</fullName>
    </submittedName>
</protein>
<name>A0A0E9PX35_ANGAN</name>
<proteinExistence type="predicted"/>
<sequence length="37" mass="4395">MEHDLMLFSVSETLFYGGPRWWTFYNPTTYVGNTYLG</sequence>
<organism evidence="1">
    <name type="scientific">Anguilla anguilla</name>
    <name type="common">European freshwater eel</name>
    <name type="synonym">Muraena anguilla</name>
    <dbReference type="NCBI Taxonomy" id="7936"/>
    <lineage>
        <taxon>Eukaryota</taxon>
        <taxon>Metazoa</taxon>
        <taxon>Chordata</taxon>
        <taxon>Craniata</taxon>
        <taxon>Vertebrata</taxon>
        <taxon>Euteleostomi</taxon>
        <taxon>Actinopterygii</taxon>
        <taxon>Neopterygii</taxon>
        <taxon>Teleostei</taxon>
        <taxon>Anguilliformes</taxon>
        <taxon>Anguillidae</taxon>
        <taxon>Anguilla</taxon>
    </lineage>
</organism>
<reference evidence="1" key="2">
    <citation type="journal article" date="2015" name="Fish Shellfish Immunol.">
        <title>Early steps in the European eel (Anguilla anguilla)-Vibrio vulnificus interaction in the gills: Role of the RtxA13 toxin.</title>
        <authorList>
            <person name="Callol A."/>
            <person name="Pajuelo D."/>
            <person name="Ebbesson L."/>
            <person name="Teles M."/>
            <person name="MacKenzie S."/>
            <person name="Amaro C."/>
        </authorList>
    </citation>
    <scope>NUCLEOTIDE SEQUENCE</scope>
</reference>
<reference evidence="1" key="1">
    <citation type="submission" date="2014-11" db="EMBL/GenBank/DDBJ databases">
        <authorList>
            <person name="Amaro Gonzalez C."/>
        </authorList>
    </citation>
    <scope>NUCLEOTIDE SEQUENCE</scope>
</reference>